<dbReference type="GO" id="GO:0032787">
    <property type="term" value="P:monocarboxylic acid metabolic process"/>
    <property type="evidence" value="ECO:0007669"/>
    <property type="project" value="UniProtKB-ARBA"/>
</dbReference>
<keyword evidence="4" id="KW-0812">Transmembrane</keyword>
<evidence type="ECO:0000313" key="6">
    <source>
        <dbReference type="Proteomes" id="UP000500767"/>
    </source>
</evidence>
<comment type="similarity">
    <text evidence="1 3">Belongs to the short-chain dehydrogenases/reductases (SDR) family.</text>
</comment>
<dbReference type="InterPro" id="IPR050259">
    <property type="entry name" value="SDR"/>
</dbReference>
<reference evidence="5 6" key="1">
    <citation type="journal article" date="2014" name="World J. Microbiol. Biotechnol.">
        <title>Biodiversity and physiological characteristics of Antarctic and Arctic lichens-associated bacteria.</title>
        <authorList>
            <person name="Lee Y.M."/>
            <person name="Kim E.H."/>
            <person name="Lee H.K."/>
            <person name="Hong S.G."/>
        </authorList>
    </citation>
    <scope>NUCLEOTIDE SEQUENCE [LARGE SCALE GENOMIC DNA]</scope>
    <source>
        <strain evidence="5 6">PAMC 26569</strain>
        <plasmid evidence="5">unnamed1</plasmid>
    </source>
</reference>
<dbReference type="FunFam" id="3.40.50.720:FF:000173">
    <property type="entry name" value="3-oxoacyl-[acyl-carrier protein] reductase"/>
    <property type="match status" value="1"/>
</dbReference>
<dbReference type="PRINTS" id="PR00081">
    <property type="entry name" value="GDHRDH"/>
</dbReference>
<dbReference type="PROSITE" id="PS00061">
    <property type="entry name" value="ADH_SHORT"/>
    <property type="match status" value="1"/>
</dbReference>
<dbReference type="KEGG" id="lck:HN018_22385"/>
<dbReference type="AlphaFoldDB" id="A0A6M8HWP9"/>
<dbReference type="CDD" id="cd05233">
    <property type="entry name" value="SDR_c"/>
    <property type="match status" value="1"/>
</dbReference>
<dbReference type="InterPro" id="IPR036291">
    <property type="entry name" value="NAD(P)-bd_dom_sf"/>
</dbReference>
<feature type="transmembrane region" description="Helical" evidence="4">
    <location>
        <begin position="7"/>
        <end position="26"/>
    </location>
</feature>
<keyword evidence="5" id="KW-0614">Plasmid</keyword>
<proteinExistence type="inferred from homology"/>
<gene>
    <name evidence="5" type="ORF">HN018_22385</name>
</gene>
<organism evidence="5 6">
    <name type="scientific">Lichenicola cladoniae</name>
    <dbReference type="NCBI Taxonomy" id="1484109"/>
    <lineage>
        <taxon>Bacteria</taxon>
        <taxon>Pseudomonadati</taxon>
        <taxon>Pseudomonadota</taxon>
        <taxon>Alphaproteobacteria</taxon>
        <taxon>Acetobacterales</taxon>
        <taxon>Acetobacteraceae</taxon>
        <taxon>Lichenicola</taxon>
    </lineage>
</organism>
<dbReference type="Proteomes" id="UP000500767">
    <property type="component" value="Plasmid unnamed1"/>
</dbReference>
<dbReference type="Pfam" id="PF00106">
    <property type="entry name" value="adh_short"/>
    <property type="match status" value="1"/>
</dbReference>
<keyword evidence="6" id="KW-1185">Reference proteome</keyword>
<evidence type="ECO:0000256" key="1">
    <source>
        <dbReference type="ARBA" id="ARBA00006484"/>
    </source>
</evidence>
<evidence type="ECO:0000313" key="5">
    <source>
        <dbReference type="EMBL" id="QKE92963.1"/>
    </source>
</evidence>
<keyword evidence="4" id="KW-0472">Membrane</keyword>
<dbReference type="EMBL" id="CP053709">
    <property type="protein sequence ID" value="QKE92963.1"/>
    <property type="molecule type" value="Genomic_DNA"/>
</dbReference>
<name>A0A6M8HWP9_9PROT</name>
<keyword evidence="2" id="KW-0560">Oxidoreductase</keyword>
<dbReference type="PANTHER" id="PTHR42879">
    <property type="entry name" value="3-OXOACYL-(ACYL-CARRIER-PROTEIN) REDUCTASE"/>
    <property type="match status" value="1"/>
</dbReference>
<dbReference type="InterPro" id="IPR020904">
    <property type="entry name" value="Sc_DH/Rdtase_CS"/>
</dbReference>
<dbReference type="Gene3D" id="3.40.50.720">
    <property type="entry name" value="NAD(P)-binding Rossmann-like Domain"/>
    <property type="match status" value="1"/>
</dbReference>
<dbReference type="PRINTS" id="PR00080">
    <property type="entry name" value="SDRFAMILY"/>
</dbReference>
<dbReference type="PANTHER" id="PTHR42879:SF2">
    <property type="entry name" value="3-OXOACYL-[ACYL-CARRIER-PROTEIN] REDUCTASE FABG"/>
    <property type="match status" value="1"/>
</dbReference>
<dbReference type="SUPFAM" id="SSF51735">
    <property type="entry name" value="NAD(P)-binding Rossmann-fold domains"/>
    <property type="match status" value="1"/>
</dbReference>
<geneLocation type="plasmid" evidence="5 6">
    <name>unnamed1</name>
</geneLocation>
<protein>
    <submittedName>
        <fullName evidence="5">SDR family oxidoreductase</fullName>
    </submittedName>
</protein>
<sequence length="246" mass="25776">MRTDRVVVITGAAGGMGALFVARFLANGDTVIATDMSGEALAILADKADGQGRLHVLAANIADEASCAALAAFARDKAVRVDVLVNCAGFFPTQAFDEITLADWNKVIGINLTGVFLMVRAMLPLMKGRGWGRIINIGSGSMFEGIAEQTHYVAAKAGVLGFSRSLARVVGKDGITVNLVAPGLTVTPKVKETMPASLLEAQVGARAIQREETGQDLVGTVFFLASPDADFMSGQTLNVNGGRYML</sequence>
<accession>A0A6M8HWP9</accession>
<evidence type="ECO:0000256" key="3">
    <source>
        <dbReference type="RuleBase" id="RU000363"/>
    </source>
</evidence>
<keyword evidence="4" id="KW-1133">Transmembrane helix</keyword>
<dbReference type="InterPro" id="IPR002347">
    <property type="entry name" value="SDR_fam"/>
</dbReference>
<evidence type="ECO:0000256" key="4">
    <source>
        <dbReference type="SAM" id="Phobius"/>
    </source>
</evidence>
<evidence type="ECO:0000256" key="2">
    <source>
        <dbReference type="ARBA" id="ARBA00023002"/>
    </source>
</evidence>
<dbReference type="GO" id="GO:0016491">
    <property type="term" value="F:oxidoreductase activity"/>
    <property type="evidence" value="ECO:0007669"/>
    <property type="project" value="UniProtKB-KW"/>
</dbReference>